<dbReference type="AlphaFoldDB" id="A0A975H675"/>
<dbReference type="Proteomes" id="UP000663920">
    <property type="component" value="Chromosome"/>
</dbReference>
<dbReference type="KEGG" id="pcea:J3359_15360"/>
<dbReference type="EMBL" id="CP071869">
    <property type="protein sequence ID" value="QTE22171.1"/>
    <property type="molecule type" value="Genomic_DNA"/>
</dbReference>
<name>A0A975H675_9FLAO</name>
<dbReference type="RefSeq" id="WP_208077864.1">
    <property type="nucleotide sequence ID" value="NZ_CP071869.1"/>
</dbReference>
<protein>
    <submittedName>
        <fullName evidence="1">Uncharacterized protein</fullName>
    </submittedName>
</protein>
<evidence type="ECO:0000313" key="1">
    <source>
        <dbReference type="EMBL" id="QTE22171.1"/>
    </source>
</evidence>
<reference evidence="1 2" key="1">
    <citation type="submission" date="2021-03" db="EMBL/GenBank/DDBJ databases">
        <title>Complete genome of Polaribacter_sp.SM13.</title>
        <authorList>
            <person name="Jeong S.W."/>
            <person name="Bae J.W."/>
        </authorList>
    </citation>
    <scope>NUCLEOTIDE SEQUENCE [LARGE SCALE GENOMIC DNA]</scope>
    <source>
        <strain evidence="1 2">SM13</strain>
    </source>
</reference>
<gene>
    <name evidence="1" type="ORF">J3359_15360</name>
</gene>
<evidence type="ECO:0000313" key="2">
    <source>
        <dbReference type="Proteomes" id="UP000663920"/>
    </source>
</evidence>
<keyword evidence="2" id="KW-1185">Reference proteome</keyword>
<organism evidence="1 2">
    <name type="scientific">Polaribacter cellanae</name>
    <dbReference type="NCBI Taxonomy" id="2818493"/>
    <lineage>
        <taxon>Bacteria</taxon>
        <taxon>Pseudomonadati</taxon>
        <taxon>Bacteroidota</taxon>
        <taxon>Flavobacteriia</taxon>
        <taxon>Flavobacteriales</taxon>
        <taxon>Flavobacteriaceae</taxon>
    </lineage>
</organism>
<sequence>MLLMHCIDGFSQKKSTLENSSAKTNIIENIFTMGKKPLLLNLKAKKILKKSSFRFTEISKKYYCHSKNATFSKFTIPKIKDLSHFIFLQFKRSIKKFKNQK</sequence>
<accession>A0A975H675</accession>
<proteinExistence type="predicted"/>